<gene>
    <name evidence="15" type="ORF">H8K32_07330</name>
</gene>
<dbReference type="EC" id="2.7.13.3" evidence="3"/>
<evidence type="ECO:0000259" key="13">
    <source>
        <dbReference type="PROSITE" id="PS50109"/>
    </source>
</evidence>
<keyword evidence="9" id="KW-0067">ATP-binding</keyword>
<evidence type="ECO:0000256" key="9">
    <source>
        <dbReference type="ARBA" id="ARBA00022840"/>
    </source>
</evidence>
<dbReference type="InterPro" id="IPR036890">
    <property type="entry name" value="HATPase_C_sf"/>
</dbReference>
<dbReference type="GO" id="GO:0005524">
    <property type="term" value="F:ATP binding"/>
    <property type="evidence" value="ECO:0007669"/>
    <property type="project" value="UniProtKB-KW"/>
</dbReference>
<dbReference type="FunFam" id="3.30.565.10:FF:000023">
    <property type="entry name" value="PAS domain-containing sensor histidine kinase"/>
    <property type="match status" value="1"/>
</dbReference>
<evidence type="ECO:0000256" key="2">
    <source>
        <dbReference type="ARBA" id="ARBA00004236"/>
    </source>
</evidence>
<keyword evidence="12" id="KW-1133">Transmembrane helix</keyword>
<dbReference type="InterPro" id="IPR003661">
    <property type="entry name" value="HisK_dim/P_dom"/>
</dbReference>
<keyword evidence="16" id="KW-1185">Reference proteome</keyword>
<dbReference type="SUPFAM" id="SSF47384">
    <property type="entry name" value="Homodimeric domain of signal transducing histidine kinase"/>
    <property type="match status" value="1"/>
</dbReference>
<keyword evidence="7" id="KW-0547">Nucleotide-binding</keyword>
<evidence type="ECO:0000256" key="8">
    <source>
        <dbReference type="ARBA" id="ARBA00022777"/>
    </source>
</evidence>
<keyword evidence="5" id="KW-0597">Phosphoprotein</keyword>
<dbReference type="InterPro" id="IPR004358">
    <property type="entry name" value="Sig_transdc_His_kin-like_C"/>
</dbReference>
<evidence type="ECO:0000256" key="11">
    <source>
        <dbReference type="ARBA" id="ARBA00023136"/>
    </source>
</evidence>
<keyword evidence="8" id="KW-0418">Kinase</keyword>
<dbReference type="CDD" id="cd06225">
    <property type="entry name" value="HAMP"/>
    <property type="match status" value="1"/>
</dbReference>
<dbReference type="InterPro" id="IPR036097">
    <property type="entry name" value="HisK_dim/P_sf"/>
</dbReference>
<keyword evidence="4" id="KW-1003">Cell membrane</keyword>
<evidence type="ECO:0000256" key="4">
    <source>
        <dbReference type="ARBA" id="ARBA00022475"/>
    </source>
</evidence>
<dbReference type="PANTHER" id="PTHR43711">
    <property type="entry name" value="TWO-COMPONENT HISTIDINE KINASE"/>
    <property type="match status" value="1"/>
</dbReference>
<dbReference type="CDD" id="cd00082">
    <property type="entry name" value="HisKA"/>
    <property type="match status" value="1"/>
</dbReference>
<dbReference type="PROSITE" id="PS51257">
    <property type="entry name" value="PROKAR_LIPOPROTEIN"/>
    <property type="match status" value="1"/>
</dbReference>
<dbReference type="Gene3D" id="3.30.565.10">
    <property type="entry name" value="Histidine kinase-like ATPase, C-terminal domain"/>
    <property type="match status" value="1"/>
</dbReference>
<dbReference type="SMART" id="SM00388">
    <property type="entry name" value="HisKA"/>
    <property type="match status" value="1"/>
</dbReference>
<name>A0A923HGX7_9BURK</name>
<evidence type="ECO:0000256" key="5">
    <source>
        <dbReference type="ARBA" id="ARBA00022553"/>
    </source>
</evidence>
<feature type="domain" description="Histidine kinase" evidence="13">
    <location>
        <begin position="397"/>
        <end position="616"/>
    </location>
</feature>
<comment type="subcellular location">
    <subcellularLocation>
        <location evidence="2">Cell membrane</location>
    </subcellularLocation>
</comment>
<comment type="catalytic activity">
    <reaction evidence="1">
        <text>ATP + protein L-histidine = ADP + protein N-phospho-L-histidine.</text>
        <dbReference type="EC" id="2.7.13.3"/>
    </reaction>
</comment>
<dbReference type="SMART" id="SM00304">
    <property type="entry name" value="HAMP"/>
    <property type="match status" value="1"/>
</dbReference>
<feature type="transmembrane region" description="Helical" evidence="12">
    <location>
        <begin position="169"/>
        <end position="192"/>
    </location>
</feature>
<dbReference type="Proteomes" id="UP000634011">
    <property type="component" value="Unassembled WGS sequence"/>
</dbReference>
<keyword evidence="10" id="KW-0902">Two-component regulatory system</keyword>
<feature type="domain" description="HAMP" evidence="14">
    <location>
        <begin position="197"/>
        <end position="249"/>
    </location>
</feature>
<comment type="caution">
    <text evidence="15">The sequence shown here is derived from an EMBL/GenBank/DDBJ whole genome shotgun (WGS) entry which is preliminary data.</text>
</comment>
<evidence type="ECO:0000256" key="1">
    <source>
        <dbReference type="ARBA" id="ARBA00000085"/>
    </source>
</evidence>
<keyword evidence="12" id="KW-0812">Transmembrane</keyword>
<dbReference type="InterPro" id="IPR050736">
    <property type="entry name" value="Sensor_HK_Regulatory"/>
</dbReference>
<dbReference type="SUPFAM" id="SSF55785">
    <property type="entry name" value="PYP-like sensor domain (PAS domain)"/>
    <property type="match status" value="1"/>
</dbReference>
<evidence type="ECO:0000256" key="6">
    <source>
        <dbReference type="ARBA" id="ARBA00022679"/>
    </source>
</evidence>
<keyword evidence="11 12" id="KW-0472">Membrane</keyword>
<dbReference type="SUPFAM" id="SSF55874">
    <property type="entry name" value="ATPase domain of HSP90 chaperone/DNA topoisomerase II/histidine kinase"/>
    <property type="match status" value="1"/>
</dbReference>
<keyword evidence="6" id="KW-0808">Transferase</keyword>
<dbReference type="PROSITE" id="PS50109">
    <property type="entry name" value="HIS_KIN"/>
    <property type="match status" value="1"/>
</dbReference>
<evidence type="ECO:0000256" key="7">
    <source>
        <dbReference type="ARBA" id="ARBA00022741"/>
    </source>
</evidence>
<sequence>MRILVRLRLVSIGLFAGLACALVLLAWSVAKYNEVKTYNHMLWNLHAAVSDKAFQRDQYFLFKQSATKKIWSKRQADVINLVNQIQSENLIEDDRDKFRELIDNLNSSEIIFQRIFVLNQSKSTASSSWLDADRQFDIRLISQMLLKDVATTDVIDALQIESEKRVDAAYLQLMLSIAVGIFILVALTISALRVTAVSLKNRLHHLHDGTNFIAAGRLEHRLLVAGNDELSELANSINTMTADLQAFKGSWEAELDRRKNIEIELRRNDALLKSSARIAGVGALELDFTTQEVRWSEQSCTIFGMPAGYQPDYDALLNFFTPTAQTILQSKMSQMLDGGDSFDIELEMMTGQNKVIFVRILGQIEYSPDQHARMIATLQDVTAQRLMDRIKSEFISMVSHELRTPLTSIRGSLGLLASEVLGSLDEKSKKLVVVAHRNSVRLIGLVNDILDINKLASGAMHMDMQKHDLVPLIFQVIENNAAYAREFFIELDFQSEIRAAVVEVDAGRLMQVLTNLISNAVKFSGDPPVVSVKLEQQGAEYKISVSDTGPGISEQFKRKIFGQFAQENNSNTRMNGGSGLGLYISKNLIEKMGGSIGFDSTPGVGTTFWITLRAQTPEVEKQFVKSNEAIGLSN</sequence>
<dbReference type="EMBL" id="JACOFV010000005">
    <property type="protein sequence ID" value="MBC3861905.1"/>
    <property type="molecule type" value="Genomic_DNA"/>
</dbReference>
<protein>
    <recommendedName>
        <fullName evidence="3">histidine kinase</fullName>
        <ecNumber evidence="3">2.7.13.3</ecNumber>
    </recommendedName>
</protein>
<dbReference type="Gene3D" id="3.30.450.20">
    <property type="entry name" value="PAS domain"/>
    <property type="match status" value="1"/>
</dbReference>
<organism evidence="15 16">
    <name type="scientific">Undibacterium jejuense</name>
    <dbReference type="NCBI Taxonomy" id="1344949"/>
    <lineage>
        <taxon>Bacteria</taxon>
        <taxon>Pseudomonadati</taxon>
        <taxon>Pseudomonadota</taxon>
        <taxon>Betaproteobacteria</taxon>
        <taxon>Burkholderiales</taxon>
        <taxon>Oxalobacteraceae</taxon>
        <taxon>Undibacterium</taxon>
    </lineage>
</organism>
<dbReference type="Gene3D" id="6.10.340.10">
    <property type="match status" value="1"/>
</dbReference>
<accession>A0A923HGX7</accession>
<evidence type="ECO:0000256" key="12">
    <source>
        <dbReference type="SAM" id="Phobius"/>
    </source>
</evidence>
<dbReference type="SMART" id="SM00387">
    <property type="entry name" value="HATPase_c"/>
    <property type="match status" value="1"/>
</dbReference>
<dbReference type="AlphaFoldDB" id="A0A923HGX7"/>
<dbReference type="PROSITE" id="PS50885">
    <property type="entry name" value="HAMP"/>
    <property type="match status" value="1"/>
</dbReference>
<dbReference type="Gene3D" id="1.10.287.130">
    <property type="match status" value="1"/>
</dbReference>
<dbReference type="RefSeq" id="WP_186911828.1">
    <property type="nucleotide sequence ID" value="NZ_JACOFV010000005.1"/>
</dbReference>
<reference evidence="15" key="1">
    <citation type="submission" date="2020-08" db="EMBL/GenBank/DDBJ databases">
        <title>Novel species isolated from subtropical streams in China.</title>
        <authorList>
            <person name="Lu H."/>
        </authorList>
    </citation>
    <scope>NUCLEOTIDE SEQUENCE</scope>
    <source>
        <strain evidence="15">KACC 12607</strain>
    </source>
</reference>
<dbReference type="SUPFAM" id="SSF158472">
    <property type="entry name" value="HAMP domain-like"/>
    <property type="match status" value="1"/>
</dbReference>
<evidence type="ECO:0000313" key="15">
    <source>
        <dbReference type="EMBL" id="MBC3861905.1"/>
    </source>
</evidence>
<dbReference type="InterPro" id="IPR003594">
    <property type="entry name" value="HATPase_dom"/>
</dbReference>
<dbReference type="InterPro" id="IPR035965">
    <property type="entry name" value="PAS-like_dom_sf"/>
</dbReference>
<dbReference type="InterPro" id="IPR005467">
    <property type="entry name" value="His_kinase_dom"/>
</dbReference>
<dbReference type="GO" id="GO:0000155">
    <property type="term" value="F:phosphorelay sensor kinase activity"/>
    <property type="evidence" value="ECO:0007669"/>
    <property type="project" value="InterPro"/>
</dbReference>
<evidence type="ECO:0000256" key="10">
    <source>
        <dbReference type="ARBA" id="ARBA00023012"/>
    </source>
</evidence>
<dbReference type="GO" id="GO:0005886">
    <property type="term" value="C:plasma membrane"/>
    <property type="evidence" value="ECO:0007669"/>
    <property type="project" value="UniProtKB-SubCell"/>
</dbReference>
<evidence type="ECO:0000259" key="14">
    <source>
        <dbReference type="PROSITE" id="PS50885"/>
    </source>
</evidence>
<dbReference type="Pfam" id="PF00672">
    <property type="entry name" value="HAMP"/>
    <property type="match status" value="1"/>
</dbReference>
<proteinExistence type="predicted"/>
<dbReference type="Pfam" id="PF02518">
    <property type="entry name" value="HATPase_c"/>
    <property type="match status" value="1"/>
</dbReference>
<dbReference type="InterPro" id="IPR003660">
    <property type="entry name" value="HAMP_dom"/>
</dbReference>
<dbReference type="PANTHER" id="PTHR43711:SF1">
    <property type="entry name" value="HISTIDINE KINASE 1"/>
    <property type="match status" value="1"/>
</dbReference>
<evidence type="ECO:0000313" key="16">
    <source>
        <dbReference type="Proteomes" id="UP000634011"/>
    </source>
</evidence>
<dbReference type="PRINTS" id="PR00344">
    <property type="entry name" value="BCTRLSENSOR"/>
</dbReference>
<evidence type="ECO:0000256" key="3">
    <source>
        <dbReference type="ARBA" id="ARBA00012438"/>
    </source>
</evidence>
<dbReference type="Pfam" id="PF00512">
    <property type="entry name" value="HisKA"/>
    <property type="match status" value="1"/>
</dbReference>